<feature type="region of interest" description="Disordered" evidence="1">
    <location>
        <begin position="79"/>
        <end position="104"/>
    </location>
</feature>
<dbReference type="EMBL" id="MEYK01000004">
    <property type="protein sequence ID" value="OGD25720.1"/>
    <property type="molecule type" value="Genomic_DNA"/>
</dbReference>
<name>A0A1F5B533_9BACT</name>
<reference evidence="2 3" key="1">
    <citation type="journal article" date="2016" name="Nat. Commun.">
        <title>Thousands of microbial genomes shed light on interconnected biogeochemical processes in an aquifer system.</title>
        <authorList>
            <person name="Anantharaman K."/>
            <person name="Brown C.T."/>
            <person name="Hug L.A."/>
            <person name="Sharon I."/>
            <person name="Castelle C.J."/>
            <person name="Probst A.J."/>
            <person name="Thomas B.C."/>
            <person name="Singh A."/>
            <person name="Wilkins M.J."/>
            <person name="Karaoz U."/>
            <person name="Brodie E.L."/>
            <person name="Williams K.H."/>
            <person name="Hubbard S.S."/>
            <person name="Banfield J.F."/>
        </authorList>
    </citation>
    <scope>NUCLEOTIDE SEQUENCE [LARGE SCALE GENOMIC DNA]</scope>
</reference>
<protein>
    <submittedName>
        <fullName evidence="2">Uncharacterized protein</fullName>
    </submittedName>
</protein>
<evidence type="ECO:0000313" key="2">
    <source>
        <dbReference type="EMBL" id="OGD25720.1"/>
    </source>
</evidence>
<sequence>MALTTRHQVLAWDLVEGLGDEKHKGVYFRLAKDYEEAFLRRILSLVKDAWRQGNIKSEDRGKYFMGILKKEIQIYGKSIKNRTRRQSNTAKKSGSCKKSGKSRN</sequence>
<dbReference type="AlphaFoldDB" id="A0A1F5B533"/>
<comment type="caution">
    <text evidence="2">The sequence shown here is derived from an EMBL/GenBank/DDBJ whole genome shotgun (WGS) entry which is preliminary data.</text>
</comment>
<accession>A0A1F5B533</accession>
<gene>
    <name evidence="2" type="ORF">A2819_02370</name>
</gene>
<evidence type="ECO:0000256" key="1">
    <source>
        <dbReference type="SAM" id="MobiDB-lite"/>
    </source>
</evidence>
<organism evidence="2 3">
    <name type="scientific">Candidatus Azambacteria bacterium RIFCSPHIGHO2_01_FULL_40_24</name>
    <dbReference type="NCBI Taxonomy" id="1797301"/>
    <lineage>
        <taxon>Bacteria</taxon>
        <taxon>Candidatus Azamiibacteriota</taxon>
    </lineage>
</organism>
<evidence type="ECO:0000313" key="3">
    <source>
        <dbReference type="Proteomes" id="UP000176431"/>
    </source>
</evidence>
<proteinExistence type="predicted"/>
<dbReference type="Proteomes" id="UP000176431">
    <property type="component" value="Unassembled WGS sequence"/>
</dbReference>
<feature type="compositionally biased region" description="Basic residues" evidence="1">
    <location>
        <begin position="94"/>
        <end position="104"/>
    </location>
</feature>